<gene>
    <name evidence="2" type="ORF">IE81DRAFT_319812</name>
</gene>
<accession>A0A316W813</accession>
<feature type="region of interest" description="Disordered" evidence="1">
    <location>
        <begin position="583"/>
        <end position="694"/>
    </location>
</feature>
<feature type="compositionally biased region" description="Low complexity" evidence="1">
    <location>
        <begin position="344"/>
        <end position="358"/>
    </location>
</feature>
<dbReference type="EMBL" id="KZ819353">
    <property type="protein sequence ID" value="PWN45962.1"/>
    <property type="molecule type" value="Genomic_DNA"/>
</dbReference>
<feature type="compositionally biased region" description="Gly residues" evidence="1">
    <location>
        <begin position="621"/>
        <end position="658"/>
    </location>
</feature>
<name>A0A316W813_9BASI</name>
<evidence type="ECO:0008006" key="4">
    <source>
        <dbReference type="Google" id="ProtNLM"/>
    </source>
</evidence>
<keyword evidence="3" id="KW-1185">Reference proteome</keyword>
<dbReference type="InParanoid" id="A0A316W813"/>
<reference evidence="2 3" key="1">
    <citation type="journal article" date="2018" name="Mol. Biol. Evol.">
        <title>Broad Genomic Sampling Reveals a Smut Pathogenic Ancestry of the Fungal Clade Ustilaginomycotina.</title>
        <authorList>
            <person name="Kijpornyongpan T."/>
            <person name="Mondo S.J."/>
            <person name="Barry K."/>
            <person name="Sandor L."/>
            <person name="Lee J."/>
            <person name="Lipzen A."/>
            <person name="Pangilinan J."/>
            <person name="LaButti K."/>
            <person name="Hainaut M."/>
            <person name="Henrissat B."/>
            <person name="Grigoriev I.V."/>
            <person name="Spatafora J.W."/>
            <person name="Aime M.C."/>
        </authorList>
    </citation>
    <scope>NUCLEOTIDE SEQUENCE [LARGE SCALE GENOMIC DNA]</scope>
    <source>
        <strain evidence="2 3">MCA 4658</strain>
    </source>
</reference>
<feature type="compositionally biased region" description="Acidic residues" evidence="1">
    <location>
        <begin position="475"/>
        <end position="489"/>
    </location>
</feature>
<protein>
    <recommendedName>
        <fullName evidence="4">CUE domain-containing protein</fullName>
    </recommendedName>
</protein>
<evidence type="ECO:0000256" key="1">
    <source>
        <dbReference type="SAM" id="MobiDB-lite"/>
    </source>
</evidence>
<feature type="region of interest" description="Disordered" evidence="1">
    <location>
        <begin position="339"/>
        <end position="358"/>
    </location>
</feature>
<evidence type="ECO:0000313" key="3">
    <source>
        <dbReference type="Proteomes" id="UP000245783"/>
    </source>
</evidence>
<proteinExistence type="predicted"/>
<dbReference type="OrthoDB" id="5577209at2759"/>
<sequence length="694" mass="74007">MAEAQSGSVRFLLSLSNLRPAAIPSLLNSSPQLPAALTNTLAWLAAQSINFGSQRRPQGQAAVAISQDVGNSSYEFVHLLVRVLQEGDPTLIRMLLPQATTLLHLVIVVHLAPHSGDARSIKGRRLALAGLRAIFRRILTPEESVHLVRAAIDGLHDDESCGSAAASLSALLRVISSKALPSDEWEKMSLDIQTAAQRMDAPSSQAGGSVERDLSASTKALNAHLRDAAALLAALRGEPIKIDGDATVNYGQELTTLGQGLAQSIQRSRTLPVRPHASALEAASQSSPETANERVQLDALLNVLPHISRSNLLGKLRSDPRYAARSNEQIIELLLDDPDGAQTAASPPSASQIALSPSAESILPPRVAKKPISPLRESRARFNFDPSRFLTRDGDRSSSEQGLSEELKRLTIARADAPSSDESDVDDFGVARDRAVGFEEELETEIEQPQDRRRGISKLFGMGANASRFAEDYSTFDEDTEAEDEDDEDHETRAPAGAAAVNNAGRQIVGSSNKGKAAVSDATTLQLHYLHHGANAFARSDANRSSKQRRDLLASLGGSWDHALVEDWGTVFTRDPKREKMLSRLSTSDTASIPAVASRPDEDSEDEDQSTRFGPDRGRGGRVLRGARGGGRGRGGSGPRGGSEGGGGKSSRGRGTGHSGTDRGAKRKERQGNVARTRGHDRKMNQAGGGGGFA</sequence>
<evidence type="ECO:0000313" key="2">
    <source>
        <dbReference type="EMBL" id="PWN45962.1"/>
    </source>
</evidence>
<organism evidence="2 3">
    <name type="scientific">Ceraceosorus guamensis</name>
    <dbReference type="NCBI Taxonomy" id="1522189"/>
    <lineage>
        <taxon>Eukaryota</taxon>
        <taxon>Fungi</taxon>
        <taxon>Dikarya</taxon>
        <taxon>Basidiomycota</taxon>
        <taxon>Ustilaginomycotina</taxon>
        <taxon>Exobasidiomycetes</taxon>
        <taxon>Ceraceosorales</taxon>
        <taxon>Ceraceosoraceae</taxon>
        <taxon>Ceraceosorus</taxon>
    </lineage>
</organism>
<dbReference type="Proteomes" id="UP000245783">
    <property type="component" value="Unassembled WGS sequence"/>
</dbReference>
<dbReference type="RefSeq" id="XP_025373122.1">
    <property type="nucleotide sequence ID" value="XM_025512840.1"/>
</dbReference>
<dbReference type="AlphaFoldDB" id="A0A316W813"/>
<feature type="region of interest" description="Disordered" evidence="1">
    <location>
        <begin position="475"/>
        <end position="495"/>
    </location>
</feature>
<dbReference type="GeneID" id="37034710"/>